<protein>
    <submittedName>
        <fullName evidence="2">Uncharacterized protein</fullName>
    </submittedName>
</protein>
<dbReference type="Proteomes" id="UP001187415">
    <property type="component" value="Unassembled WGS sequence"/>
</dbReference>
<dbReference type="AlphaFoldDB" id="A0AA88SNB7"/>
<feature type="compositionally biased region" description="Basic and acidic residues" evidence="1">
    <location>
        <begin position="11"/>
        <end position="24"/>
    </location>
</feature>
<dbReference type="EMBL" id="JAUPFM010000008">
    <property type="protein sequence ID" value="KAK2845185.1"/>
    <property type="molecule type" value="Genomic_DNA"/>
</dbReference>
<accession>A0AA88SNB7</accession>
<organism evidence="2 3">
    <name type="scientific">Channa striata</name>
    <name type="common">Snakehead murrel</name>
    <name type="synonym">Ophicephalus striatus</name>
    <dbReference type="NCBI Taxonomy" id="64152"/>
    <lineage>
        <taxon>Eukaryota</taxon>
        <taxon>Metazoa</taxon>
        <taxon>Chordata</taxon>
        <taxon>Craniata</taxon>
        <taxon>Vertebrata</taxon>
        <taxon>Euteleostomi</taxon>
        <taxon>Actinopterygii</taxon>
        <taxon>Neopterygii</taxon>
        <taxon>Teleostei</taxon>
        <taxon>Neoteleostei</taxon>
        <taxon>Acanthomorphata</taxon>
        <taxon>Anabantaria</taxon>
        <taxon>Anabantiformes</taxon>
        <taxon>Channoidei</taxon>
        <taxon>Channidae</taxon>
        <taxon>Channa</taxon>
    </lineage>
</organism>
<reference evidence="2" key="1">
    <citation type="submission" date="2023-07" db="EMBL/GenBank/DDBJ databases">
        <title>Chromosome-level Genome Assembly of Striped Snakehead (Channa striata).</title>
        <authorList>
            <person name="Liu H."/>
        </authorList>
    </citation>
    <scope>NUCLEOTIDE SEQUENCE</scope>
    <source>
        <strain evidence="2">Gz</strain>
        <tissue evidence="2">Muscle</tissue>
    </source>
</reference>
<evidence type="ECO:0000256" key="1">
    <source>
        <dbReference type="SAM" id="MobiDB-lite"/>
    </source>
</evidence>
<evidence type="ECO:0000313" key="2">
    <source>
        <dbReference type="EMBL" id="KAK2845185.1"/>
    </source>
</evidence>
<keyword evidence="3" id="KW-1185">Reference proteome</keyword>
<name>A0AA88SNB7_CHASR</name>
<feature type="region of interest" description="Disordered" evidence="1">
    <location>
        <begin position="1"/>
        <end position="24"/>
    </location>
</feature>
<sequence length="121" mass="13170">MTSLCRRSPAHRQDSRTDAGLDAHAVRPSAEEIDMATFVSVATCHHCPVTSSRRGLVYRDSLSALSARSYLRGLGPQCNHHRRSPRVNVPGSIAVAPSKPPGSQKQLLVAHLRKLLTLRGL</sequence>
<proteinExistence type="predicted"/>
<comment type="caution">
    <text evidence="2">The sequence shown here is derived from an EMBL/GenBank/DDBJ whole genome shotgun (WGS) entry which is preliminary data.</text>
</comment>
<gene>
    <name evidence="2" type="ORF">Q5P01_011844</name>
</gene>
<evidence type="ECO:0000313" key="3">
    <source>
        <dbReference type="Proteomes" id="UP001187415"/>
    </source>
</evidence>